<keyword evidence="2" id="KW-1185">Reference proteome</keyword>
<name>A0A9D4NMY3_DREPO</name>
<gene>
    <name evidence="1" type="ORF">DPMN_020664</name>
</gene>
<evidence type="ECO:0000313" key="2">
    <source>
        <dbReference type="Proteomes" id="UP000828390"/>
    </source>
</evidence>
<dbReference type="EMBL" id="JAIWYP010000001">
    <property type="protein sequence ID" value="KAH3896487.1"/>
    <property type="molecule type" value="Genomic_DNA"/>
</dbReference>
<proteinExistence type="predicted"/>
<accession>A0A9D4NMY3</accession>
<dbReference type="AlphaFoldDB" id="A0A9D4NMY3"/>
<reference evidence="1" key="2">
    <citation type="submission" date="2020-11" db="EMBL/GenBank/DDBJ databases">
        <authorList>
            <person name="McCartney M.A."/>
            <person name="Auch B."/>
            <person name="Kono T."/>
            <person name="Mallez S."/>
            <person name="Becker A."/>
            <person name="Gohl D.M."/>
            <person name="Silverstein K.A.T."/>
            <person name="Koren S."/>
            <person name="Bechman K.B."/>
            <person name="Herman A."/>
            <person name="Abrahante J.E."/>
            <person name="Garbe J."/>
        </authorList>
    </citation>
    <scope>NUCLEOTIDE SEQUENCE</scope>
    <source>
        <strain evidence="1">Duluth1</strain>
        <tissue evidence="1">Whole animal</tissue>
    </source>
</reference>
<comment type="caution">
    <text evidence="1">The sequence shown here is derived from an EMBL/GenBank/DDBJ whole genome shotgun (WGS) entry which is preliminary data.</text>
</comment>
<sequence length="155" mass="16692">MRIDSASYREACLDGQMRSIAAKCNVRLHTDAASTADSALTCCALTPWIAKRELAEQASDEHLPLPDSESLPFLHWPEASGANVMVLTPSTTYSTAKAEQTYFTIHGSKVKRVDAASVVEAASVCGGKSHFAAKLRICPPRHAAIRDMMPSRCAS</sequence>
<protein>
    <submittedName>
        <fullName evidence="1">Uncharacterized protein</fullName>
    </submittedName>
</protein>
<organism evidence="1 2">
    <name type="scientific">Dreissena polymorpha</name>
    <name type="common">Zebra mussel</name>
    <name type="synonym">Mytilus polymorpha</name>
    <dbReference type="NCBI Taxonomy" id="45954"/>
    <lineage>
        <taxon>Eukaryota</taxon>
        <taxon>Metazoa</taxon>
        <taxon>Spiralia</taxon>
        <taxon>Lophotrochozoa</taxon>
        <taxon>Mollusca</taxon>
        <taxon>Bivalvia</taxon>
        <taxon>Autobranchia</taxon>
        <taxon>Heteroconchia</taxon>
        <taxon>Euheterodonta</taxon>
        <taxon>Imparidentia</taxon>
        <taxon>Neoheterodontei</taxon>
        <taxon>Myida</taxon>
        <taxon>Dreissenoidea</taxon>
        <taxon>Dreissenidae</taxon>
        <taxon>Dreissena</taxon>
    </lineage>
</organism>
<evidence type="ECO:0000313" key="1">
    <source>
        <dbReference type="EMBL" id="KAH3896487.1"/>
    </source>
</evidence>
<reference evidence="1" key="1">
    <citation type="journal article" date="2019" name="bioRxiv">
        <title>The Genome of the Zebra Mussel, Dreissena polymorpha: A Resource for Invasive Species Research.</title>
        <authorList>
            <person name="McCartney M.A."/>
            <person name="Auch B."/>
            <person name="Kono T."/>
            <person name="Mallez S."/>
            <person name="Zhang Y."/>
            <person name="Obille A."/>
            <person name="Becker A."/>
            <person name="Abrahante J.E."/>
            <person name="Garbe J."/>
            <person name="Badalamenti J.P."/>
            <person name="Herman A."/>
            <person name="Mangelson H."/>
            <person name="Liachko I."/>
            <person name="Sullivan S."/>
            <person name="Sone E.D."/>
            <person name="Koren S."/>
            <person name="Silverstein K.A.T."/>
            <person name="Beckman K.B."/>
            <person name="Gohl D.M."/>
        </authorList>
    </citation>
    <scope>NUCLEOTIDE SEQUENCE</scope>
    <source>
        <strain evidence="1">Duluth1</strain>
        <tissue evidence="1">Whole animal</tissue>
    </source>
</reference>
<dbReference type="Proteomes" id="UP000828390">
    <property type="component" value="Unassembled WGS sequence"/>
</dbReference>